<reference evidence="2" key="1">
    <citation type="submission" date="2020-12" db="UniProtKB">
        <authorList>
            <consortium name="WormBaseParasite"/>
        </authorList>
    </citation>
    <scope>IDENTIFICATION</scope>
    <source>
        <strain evidence="2">MHco3</strain>
    </source>
</reference>
<dbReference type="Proteomes" id="UP000025227">
    <property type="component" value="Unplaced"/>
</dbReference>
<dbReference type="OrthoDB" id="5824068at2759"/>
<protein>
    <submittedName>
        <fullName evidence="2">Reverse transcriptase domain-containing protein</fullName>
    </submittedName>
</protein>
<proteinExistence type="predicted"/>
<sequence>MPLCLTFIDLKKAFDTVETEAVIDALGNQGVPTLYIKMLRREVNMMSDLAPELCRRKRAAWGAYKNIEGVVKKTKNVRLRVHLFDIAVLPALTSASET</sequence>
<keyword evidence="1" id="KW-1185">Reference proteome</keyword>
<organism evidence="1 2">
    <name type="scientific">Haemonchus contortus</name>
    <name type="common">Barber pole worm</name>
    <dbReference type="NCBI Taxonomy" id="6289"/>
    <lineage>
        <taxon>Eukaryota</taxon>
        <taxon>Metazoa</taxon>
        <taxon>Ecdysozoa</taxon>
        <taxon>Nematoda</taxon>
        <taxon>Chromadorea</taxon>
        <taxon>Rhabditida</taxon>
        <taxon>Rhabditina</taxon>
        <taxon>Rhabditomorpha</taxon>
        <taxon>Strongyloidea</taxon>
        <taxon>Trichostrongylidae</taxon>
        <taxon>Haemonchus</taxon>
    </lineage>
</organism>
<evidence type="ECO:0000313" key="1">
    <source>
        <dbReference type="Proteomes" id="UP000025227"/>
    </source>
</evidence>
<evidence type="ECO:0000313" key="2">
    <source>
        <dbReference type="WBParaSite" id="HCON_00184060-00001"/>
    </source>
</evidence>
<dbReference type="AlphaFoldDB" id="A0A7I4Z4J5"/>
<dbReference type="WBParaSite" id="HCON_00184060-00001">
    <property type="protein sequence ID" value="HCON_00184060-00001"/>
    <property type="gene ID" value="HCON_00184060"/>
</dbReference>
<name>A0A7I4Z4J5_HAECO</name>
<accession>A0A7I4Z4J5</accession>